<gene>
    <name evidence="1" type="ORF">HLUCCX14_00565</name>
</gene>
<dbReference type="AlphaFoldDB" id="A0A0P7ZE68"/>
<dbReference type="OrthoDB" id="6365487at2"/>
<dbReference type="PATRIC" id="fig|1305731.5.peg.1486"/>
<comment type="caution">
    <text evidence="1">The sequence shown here is derived from an EMBL/GenBank/DDBJ whole genome shotgun (WGS) entry which is preliminary data.</text>
</comment>
<protein>
    <submittedName>
        <fullName evidence="1">Peptidase family M9 N-terminal</fullName>
    </submittedName>
</protein>
<evidence type="ECO:0000313" key="2">
    <source>
        <dbReference type="Proteomes" id="UP000050416"/>
    </source>
</evidence>
<organism evidence="1 2">
    <name type="scientific">Marinobacter excellens HL-55</name>
    <dbReference type="NCBI Taxonomy" id="1305731"/>
    <lineage>
        <taxon>Bacteria</taxon>
        <taxon>Pseudomonadati</taxon>
        <taxon>Pseudomonadota</taxon>
        <taxon>Gammaproteobacteria</taxon>
        <taxon>Pseudomonadales</taxon>
        <taxon>Marinobacteraceae</taxon>
        <taxon>Marinobacter</taxon>
    </lineage>
</organism>
<dbReference type="STRING" id="1305731.GCA_000934705_02806"/>
<sequence length="198" mass="22292">MPVQPTRILSPLSLLIPAVILTCLLISPKAFAQNLTEANVRAFLDSLQAAEPVMMEHEEELEALTDQSDDTDFSAIFSSGLEKMKGHAMYQDLERVAKRHGFSSIKQWAKTGDQIFQAWIALEMDEQRPSQQEMQQALAEIESSPHMTPEQKEQMKAMMGSAMTTMNQASDVPNDNKRAVRPFMDELRAMSEDEDSGW</sequence>
<accession>A0A0P7ZE68</accession>
<proteinExistence type="predicted"/>
<name>A0A0P7ZE68_9GAMM</name>
<dbReference type="EMBL" id="LJZQ01000001">
    <property type="protein sequence ID" value="KPQ30593.1"/>
    <property type="molecule type" value="Genomic_DNA"/>
</dbReference>
<evidence type="ECO:0000313" key="1">
    <source>
        <dbReference type="EMBL" id="KPQ30593.1"/>
    </source>
</evidence>
<reference evidence="1 2" key="1">
    <citation type="submission" date="2015-09" db="EMBL/GenBank/DDBJ databases">
        <title>Identification and resolution of microdiversity through metagenomic sequencing of parallel consortia.</title>
        <authorList>
            <person name="Nelson W.C."/>
            <person name="Romine M.F."/>
            <person name="Lindemann S.R."/>
        </authorList>
    </citation>
    <scope>NUCLEOTIDE SEQUENCE [LARGE SCALE GENOMIC DNA]</scope>
    <source>
        <strain evidence="1">HL-55</strain>
    </source>
</reference>
<dbReference type="Proteomes" id="UP000050416">
    <property type="component" value="Unassembled WGS sequence"/>
</dbReference>